<dbReference type="Gene3D" id="2.80.10.50">
    <property type="match status" value="1"/>
</dbReference>
<evidence type="ECO:0000313" key="3">
    <source>
        <dbReference type="EMBL" id="NYE43513.1"/>
    </source>
</evidence>
<evidence type="ECO:0000313" key="2">
    <source>
        <dbReference type="EMBL" id="GFM99986.1"/>
    </source>
</evidence>
<evidence type="ECO:0000259" key="1">
    <source>
        <dbReference type="SMART" id="SM00458"/>
    </source>
</evidence>
<dbReference type="Proteomes" id="UP000498980">
    <property type="component" value="Unassembled WGS sequence"/>
</dbReference>
<dbReference type="InterPro" id="IPR035992">
    <property type="entry name" value="Ricin_B-like_lectins"/>
</dbReference>
<dbReference type="PROSITE" id="PS50231">
    <property type="entry name" value="RICIN_B_LECTIN"/>
    <property type="match status" value="1"/>
</dbReference>
<proteinExistence type="predicted"/>
<accession>A0A7J0CE60</accession>
<dbReference type="CDD" id="cd23415">
    <property type="entry name" value="beta-trefoil_Ricin_AH"/>
    <property type="match status" value="1"/>
</dbReference>
<dbReference type="EMBL" id="JACCCF010000001">
    <property type="protein sequence ID" value="NYE43513.1"/>
    <property type="molecule type" value="Genomic_DNA"/>
</dbReference>
<dbReference type="Proteomes" id="UP000530403">
    <property type="component" value="Unassembled WGS sequence"/>
</dbReference>
<keyword evidence="4" id="KW-1185">Reference proteome</keyword>
<dbReference type="AlphaFoldDB" id="A0A7J0CE60"/>
<dbReference type="SMART" id="SM00458">
    <property type="entry name" value="RICIN"/>
    <property type="match status" value="1"/>
</dbReference>
<evidence type="ECO:0000313" key="4">
    <source>
        <dbReference type="Proteomes" id="UP000498980"/>
    </source>
</evidence>
<dbReference type="EMBL" id="BLWC01000001">
    <property type="protein sequence ID" value="GFM99986.1"/>
    <property type="molecule type" value="Genomic_DNA"/>
</dbReference>
<name>A0A7J0CE60_9ACTN</name>
<sequence length="140" mass="15064">MHEPLARVGEQQTLDQAQNEFRNVTSGKCLSVTFAGAPRMGACGEGLNSVWFYAYRADVSTGMRLRNAATGYCLDGSGTSVYMSECHDSDPGQGWELRCGAIEPDLTGLRLTAWDDGGVSIRSTTGVDSRKQRWSSTCGG</sequence>
<protein>
    <recommendedName>
        <fullName evidence="1">Ricin B lectin domain-containing protein</fullName>
    </recommendedName>
</protein>
<dbReference type="RefSeq" id="WP_173316395.1">
    <property type="nucleotide sequence ID" value="NZ_BAAAUE010000013.1"/>
</dbReference>
<feature type="domain" description="Ricin B lectin" evidence="1">
    <location>
        <begin position="15"/>
        <end position="137"/>
    </location>
</feature>
<evidence type="ECO:0000313" key="5">
    <source>
        <dbReference type="Proteomes" id="UP000530403"/>
    </source>
</evidence>
<reference evidence="3 5" key="2">
    <citation type="submission" date="2020-07" db="EMBL/GenBank/DDBJ databases">
        <title>Sequencing the genomes of 1000 actinobacteria strains.</title>
        <authorList>
            <person name="Klenk H.-P."/>
        </authorList>
    </citation>
    <scope>NUCLEOTIDE SEQUENCE [LARGE SCALE GENOMIC DNA]</scope>
    <source>
        <strain evidence="3 5">DSM 41455</strain>
    </source>
</reference>
<organism evidence="2 4">
    <name type="scientific">Streptomyces fulvorobeus</name>
    <dbReference type="NCBI Taxonomy" id="284028"/>
    <lineage>
        <taxon>Bacteria</taxon>
        <taxon>Bacillati</taxon>
        <taxon>Actinomycetota</taxon>
        <taxon>Actinomycetes</taxon>
        <taxon>Kitasatosporales</taxon>
        <taxon>Streptomycetaceae</taxon>
        <taxon>Streptomyces</taxon>
    </lineage>
</organism>
<dbReference type="InterPro" id="IPR000772">
    <property type="entry name" value="Ricin_B_lectin"/>
</dbReference>
<comment type="caution">
    <text evidence="2">The sequence shown here is derived from an EMBL/GenBank/DDBJ whole genome shotgun (WGS) entry which is preliminary data.</text>
</comment>
<reference evidence="2 4" key="1">
    <citation type="submission" date="2020-05" db="EMBL/GenBank/DDBJ databases">
        <title>Whole genome shotgun sequence of Streptomyces fulvorobeus NBRC 15897.</title>
        <authorList>
            <person name="Komaki H."/>
            <person name="Tamura T."/>
        </authorList>
    </citation>
    <scope>NUCLEOTIDE SEQUENCE [LARGE SCALE GENOMIC DNA]</scope>
    <source>
        <strain evidence="2 4">NBRC 15897</strain>
    </source>
</reference>
<dbReference type="SUPFAM" id="SSF50370">
    <property type="entry name" value="Ricin B-like lectins"/>
    <property type="match status" value="1"/>
</dbReference>
<gene>
    <name evidence="3" type="ORF">HEB29_004524</name>
    <name evidence="2" type="ORF">Sfulv_47970</name>
</gene>